<keyword evidence="3" id="KW-1185">Reference proteome</keyword>
<comment type="caution">
    <text evidence="2">The sequence shown here is derived from an EMBL/GenBank/DDBJ whole genome shotgun (WGS) entry which is preliminary data.</text>
</comment>
<dbReference type="PANTHER" id="PTHR34117">
    <property type="entry name" value="STYLE CELL-CYCLE INHIBITOR 1"/>
    <property type="match status" value="1"/>
</dbReference>
<feature type="region of interest" description="Disordered" evidence="1">
    <location>
        <begin position="1"/>
        <end position="88"/>
    </location>
</feature>
<organism evidence="2 3">
    <name type="scientific">Spirodela intermedia</name>
    <name type="common">Intermediate duckweed</name>
    <dbReference type="NCBI Taxonomy" id="51605"/>
    <lineage>
        <taxon>Eukaryota</taxon>
        <taxon>Viridiplantae</taxon>
        <taxon>Streptophyta</taxon>
        <taxon>Embryophyta</taxon>
        <taxon>Tracheophyta</taxon>
        <taxon>Spermatophyta</taxon>
        <taxon>Magnoliopsida</taxon>
        <taxon>Liliopsida</taxon>
        <taxon>Araceae</taxon>
        <taxon>Lemnoideae</taxon>
        <taxon>Spirodela</taxon>
    </lineage>
</organism>
<feature type="compositionally biased region" description="Basic and acidic residues" evidence="1">
    <location>
        <begin position="15"/>
        <end position="29"/>
    </location>
</feature>
<evidence type="ECO:0000313" key="2">
    <source>
        <dbReference type="EMBL" id="CAA6674392.1"/>
    </source>
</evidence>
<accession>A0ABN7E962</accession>
<dbReference type="PANTHER" id="PTHR34117:SF1">
    <property type="entry name" value="STYLE CELL-CYCLE INHIBITOR 1"/>
    <property type="match status" value="1"/>
</dbReference>
<reference evidence="3" key="1">
    <citation type="journal article" date="2020" name="Sci. Rep.">
        <title>Chromosome-scale genome assembly for the duckweed Spirodela intermedia, integrating cytogenetic maps, PacBio and Oxford Nanopore libraries.</title>
        <authorList>
            <person name="Hoang P.T.N."/>
            <person name="Fiebig A."/>
            <person name="Novak P."/>
            <person name="Macas J."/>
            <person name="Cao H.X."/>
            <person name="Stepanenko A."/>
            <person name="Chen G."/>
            <person name="Borisjuk N."/>
            <person name="Scholz U."/>
            <person name="Schubert I."/>
        </authorList>
    </citation>
    <scope>NUCLEOTIDE SEQUENCE [LARGE SCALE GENOMIC DNA]</scope>
</reference>
<name>A0ABN7E962_SPIIN</name>
<dbReference type="InterPro" id="IPR044688">
    <property type="entry name" value="SCI-1-like"/>
</dbReference>
<dbReference type="EMBL" id="CACRZD030000106">
    <property type="protein sequence ID" value="CAA6674392.1"/>
    <property type="molecule type" value="Genomic_DNA"/>
</dbReference>
<proteinExistence type="predicted"/>
<gene>
    <name evidence="2" type="ORF">SI7747_UN020750</name>
</gene>
<feature type="compositionally biased region" description="Basic and acidic residues" evidence="1">
    <location>
        <begin position="36"/>
        <end position="60"/>
    </location>
</feature>
<protein>
    <submittedName>
        <fullName evidence="2">Uncharacterized protein</fullName>
    </submittedName>
</protein>
<evidence type="ECO:0000313" key="3">
    <source>
        <dbReference type="Proteomes" id="UP001189122"/>
    </source>
</evidence>
<evidence type="ECO:0000256" key="1">
    <source>
        <dbReference type="SAM" id="MobiDB-lite"/>
    </source>
</evidence>
<sequence>MGGDGRKRSPLLPLRQEEERKERKDSGRKEGKKRRREEDEGKRRRGSPESHSRSRDDREEKKRKKKKKKKLKEKEKLQGNGGRNLDSFEEISNDDYFSKNNEFSTWLKEEKGTFFSELSSEAARELFLSFVKQWNRQKLDPRYYEGIAKGPRTGHSWKIR</sequence>
<dbReference type="Proteomes" id="UP001189122">
    <property type="component" value="Unassembled WGS sequence"/>
</dbReference>
<feature type="compositionally biased region" description="Basic residues" evidence="1">
    <location>
        <begin position="61"/>
        <end position="71"/>
    </location>
</feature>